<name>A0ABQ8LQJ0_LABRO</name>
<dbReference type="Proteomes" id="UP000830375">
    <property type="component" value="Unassembled WGS sequence"/>
</dbReference>
<dbReference type="Pfam" id="PF15011">
    <property type="entry name" value="CA109-like"/>
    <property type="match status" value="1"/>
</dbReference>
<dbReference type="PANTHER" id="PTHR16234">
    <property type="entry name" value="SIMILAR TO HYPOTHETICAL PROTEIN FLJ20508"/>
    <property type="match status" value="1"/>
</dbReference>
<dbReference type="InterPro" id="IPR029159">
    <property type="entry name" value="CA109-like"/>
</dbReference>
<evidence type="ECO:0000313" key="2">
    <source>
        <dbReference type="Proteomes" id="UP000830375"/>
    </source>
</evidence>
<proteinExistence type="predicted"/>
<dbReference type="EMBL" id="JACTAM010000019">
    <property type="protein sequence ID" value="KAI2652923.1"/>
    <property type="molecule type" value="Genomic_DNA"/>
</dbReference>
<reference evidence="1 2" key="1">
    <citation type="submission" date="2022-01" db="EMBL/GenBank/DDBJ databases">
        <title>A high-quality chromosome-level genome assembly of rohu carp, Labeo rohita.</title>
        <authorList>
            <person name="Arick M.A. II"/>
            <person name="Hsu C.-Y."/>
            <person name="Magbanua Z."/>
            <person name="Pechanova O."/>
            <person name="Grover C."/>
            <person name="Miller E."/>
            <person name="Thrash A."/>
            <person name="Ezzel L."/>
            <person name="Alam S."/>
            <person name="Benzie J."/>
            <person name="Hamilton M."/>
            <person name="Karsi A."/>
            <person name="Lawrence M.L."/>
            <person name="Peterson D.G."/>
        </authorList>
    </citation>
    <scope>NUCLEOTIDE SEQUENCE [LARGE SCALE GENOMIC DNA]</scope>
    <source>
        <strain evidence="2">BAU-BD-2019</strain>
        <tissue evidence="1">Blood</tissue>
    </source>
</reference>
<gene>
    <name evidence="1" type="ORF">H4Q32_006256</name>
</gene>
<dbReference type="PANTHER" id="PTHR16234:SF5">
    <property type="entry name" value="AFG2-INTERACTING RIBOSOME MATURATION FACTOR"/>
    <property type="match status" value="1"/>
</dbReference>
<protein>
    <submittedName>
        <fullName evidence="1">Uncharacterized protein</fullName>
    </submittedName>
</protein>
<accession>A0ABQ8LQJ0</accession>
<sequence>MSSAVLLSLHQQLKKCFETLKANKTIWDGEVAECKPLMSSLGNLAVQLKALKNVQIASTPLANFPSLNERLHYKLSLAVDAVLGKLAEKMDALQKVRDAISQQVSAVFQFYEKNTEALDINACVTRTAICPSSSDMLEWLQDADRYYRLQLVQRRNLLQTLTPNDLTLMETAPKRWESLHSASGEERIAGISPFPRVDKVTLFGPIFTWY</sequence>
<evidence type="ECO:0000313" key="1">
    <source>
        <dbReference type="EMBL" id="KAI2652923.1"/>
    </source>
</evidence>
<organism evidence="1 2">
    <name type="scientific">Labeo rohita</name>
    <name type="common">Indian major carp</name>
    <name type="synonym">Cyprinus rohita</name>
    <dbReference type="NCBI Taxonomy" id="84645"/>
    <lineage>
        <taxon>Eukaryota</taxon>
        <taxon>Metazoa</taxon>
        <taxon>Chordata</taxon>
        <taxon>Craniata</taxon>
        <taxon>Vertebrata</taxon>
        <taxon>Euteleostomi</taxon>
        <taxon>Actinopterygii</taxon>
        <taxon>Neopterygii</taxon>
        <taxon>Teleostei</taxon>
        <taxon>Ostariophysi</taxon>
        <taxon>Cypriniformes</taxon>
        <taxon>Cyprinidae</taxon>
        <taxon>Labeoninae</taxon>
        <taxon>Labeonini</taxon>
        <taxon>Labeo</taxon>
    </lineage>
</organism>
<keyword evidence="2" id="KW-1185">Reference proteome</keyword>
<comment type="caution">
    <text evidence="1">The sequence shown here is derived from an EMBL/GenBank/DDBJ whole genome shotgun (WGS) entry which is preliminary data.</text>
</comment>